<protein>
    <recommendedName>
        <fullName evidence="2">Rhs-family protein</fullName>
    </recommendedName>
</protein>
<proteinExistence type="predicted"/>
<reference evidence="1" key="1">
    <citation type="journal article" date="2018" name="Genome Biol.">
        <title>SKESA: strategic k-mer extension for scrupulous assemblies.</title>
        <authorList>
            <person name="Souvorov A."/>
            <person name="Agarwala R."/>
            <person name="Lipman D.J."/>
        </authorList>
    </citation>
    <scope>NUCLEOTIDE SEQUENCE</scope>
    <source>
        <strain evidence="1">Salmonella enterica</strain>
    </source>
</reference>
<dbReference type="InterPro" id="IPR031325">
    <property type="entry name" value="RHS_repeat"/>
</dbReference>
<dbReference type="Gene3D" id="2.180.10.10">
    <property type="entry name" value="RHS repeat-associated core"/>
    <property type="match status" value="2"/>
</dbReference>
<dbReference type="NCBIfam" id="TIGR01643">
    <property type="entry name" value="YD_repeat_2x"/>
    <property type="match status" value="2"/>
</dbReference>
<dbReference type="PANTHER" id="PTHR32305">
    <property type="match status" value="1"/>
</dbReference>
<evidence type="ECO:0008006" key="2">
    <source>
        <dbReference type="Google" id="ProtNLM"/>
    </source>
</evidence>
<sequence length="165" mass="18854">MTNSLGHTTIIRFSEDRLPLCEIDPEGGATFFLYDEFGQTVSITSPDRRTLRFEYDEAGNICREIAPDDSEFVTVWQALHMKEARDPEGACWRFGHDERGNLTDVTDPAGVQQQYHYDELGQMVRRDTTGQGHEVLEYDRLGFVSVLTARTGMKTAYQCQHTVRL</sequence>
<dbReference type="InterPro" id="IPR006530">
    <property type="entry name" value="YD"/>
</dbReference>
<accession>A0A6Y3EBC9</accession>
<organism evidence="1">
    <name type="scientific">Salmonella enterica I</name>
    <dbReference type="NCBI Taxonomy" id="59201"/>
    <lineage>
        <taxon>Bacteria</taxon>
        <taxon>Pseudomonadati</taxon>
        <taxon>Pseudomonadota</taxon>
        <taxon>Gammaproteobacteria</taxon>
        <taxon>Enterobacterales</taxon>
        <taxon>Enterobacteriaceae</taxon>
        <taxon>Salmonella</taxon>
    </lineage>
</organism>
<dbReference type="PANTHER" id="PTHR32305:SF15">
    <property type="entry name" value="PROTEIN RHSA-RELATED"/>
    <property type="match status" value="1"/>
</dbReference>
<dbReference type="InterPro" id="IPR050708">
    <property type="entry name" value="T6SS_VgrG/RHS"/>
</dbReference>
<dbReference type="AlphaFoldDB" id="A0A6Y3EBC9"/>
<comment type="caution">
    <text evidence="1">The sequence shown here is derived from an EMBL/GenBank/DDBJ whole genome shotgun (WGS) entry which is preliminary data.</text>
</comment>
<name>A0A6Y3EBC9_SALET</name>
<dbReference type="EMBL" id="DAAGXI010000122">
    <property type="protein sequence ID" value="HAB4951130.1"/>
    <property type="molecule type" value="Genomic_DNA"/>
</dbReference>
<gene>
    <name evidence="1" type="ORF">GB085_23165</name>
</gene>
<reference evidence="1" key="2">
    <citation type="submission" date="2019-10" db="EMBL/GenBank/DDBJ databases">
        <authorList>
            <consortium name="NCBI Pathogen Detection Project"/>
        </authorList>
    </citation>
    <scope>NUCLEOTIDE SEQUENCE</scope>
    <source>
        <strain evidence="1">Salmonella enterica</strain>
    </source>
</reference>
<dbReference type="Pfam" id="PF05593">
    <property type="entry name" value="RHS_repeat"/>
    <property type="match status" value="2"/>
</dbReference>
<evidence type="ECO:0000313" key="1">
    <source>
        <dbReference type="EMBL" id="HAB4951130.1"/>
    </source>
</evidence>